<accession>A0ABS5Y317</accession>
<dbReference type="PANTHER" id="PTHR11709:SF2">
    <property type="entry name" value="MULTICOPPER OXIDASE LPR1"/>
    <property type="match status" value="1"/>
</dbReference>
<evidence type="ECO:0000259" key="4">
    <source>
        <dbReference type="Pfam" id="PF07731"/>
    </source>
</evidence>
<evidence type="ECO:0000313" key="6">
    <source>
        <dbReference type="EMBL" id="MBT9312210.1"/>
    </source>
</evidence>
<dbReference type="Pfam" id="PF07731">
    <property type="entry name" value="Cu-oxidase_2"/>
    <property type="match status" value="1"/>
</dbReference>
<dbReference type="Pfam" id="PF00394">
    <property type="entry name" value="Cu-oxidase"/>
    <property type="match status" value="1"/>
</dbReference>
<organism evidence="6 7">
    <name type="scientific">Leptothoe kymatousa TAU-MAC 1615</name>
    <dbReference type="NCBI Taxonomy" id="2364775"/>
    <lineage>
        <taxon>Bacteria</taxon>
        <taxon>Bacillati</taxon>
        <taxon>Cyanobacteriota</taxon>
        <taxon>Cyanophyceae</taxon>
        <taxon>Nodosilineales</taxon>
        <taxon>Cymatolegaceae</taxon>
        <taxon>Leptothoe</taxon>
        <taxon>Leptothoe kymatousa</taxon>
    </lineage>
</organism>
<reference evidence="6 7" key="1">
    <citation type="journal article" date="2021" name="Mar. Drugs">
        <title>Genome Reduction and Secondary Metabolism of the Marine Sponge-Associated Cyanobacterium Leptothoe.</title>
        <authorList>
            <person name="Konstantinou D."/>
            <person name="Popin R.V."/>
            <person name="Fewer D.P."/>
            <person name="Sivonen K."/>
            <person name="Gkelis S."/>
        </authorList>
    </citation>
    <scope>NUCLEOTIDE SEQUENCE [LARGE SCALE GENOMIC DNA]</scope>
    <source>
        <strain evidence="6 7">TAU-MAC 1615</strain>
    </source>
</reference>
<feature type="domain" description="Plastocyanin-like" evidence="3">
    <location>
        <begin position="224"/>
        <end position="313"/>
    </location>
</feature>
<gene>
    <name evidence="6" type="ORF">IXB28_08340</name>
</gene>
<name>A0ABS5Y317_9CYAN</name>
<evidence type="ECO:0000259" key="3">
    <source>
        <dbReference type="Pfam" id="PF00394"/>
    </source>
</evidence>
<dbReference type="Proteomes" id="UP001196661">
    <property type="component" value="Unassembled WGS sequence"/>
</dbReference>
<comment type="caution">
    <text evidence="6">The sequence shown here is derived from an EMBL/GenBank/DDBJ whole genome shotgun (WGS) entry which is preliminary data.</text>
</comment>
<keyword evidence="2" id="KW-0560">Oxidoreductase</keyword>
<feature type="domain" description="Plastocyanin-like" evidence="5">
    <location>
        <begin position="77"/>
        <end position="186"/>
    </location>
</feature>
<feature type="domain" description="Plastocyanin-like" evidence="4">
    <location>
        <begin position="392"/>
        <end position="495"/>
    </location>
</feature>
<dbReference type="Pfam" id="PF07732">
    <property type="entry name" value="Cu-oxidase_3"/>
    <property type="match status" value="1"/>
</dbReference>
<dbReference type="InterPro" id="IPR008972">
    <property type="entry name" value="Cupredoxin"/>
</dbReference>
<dbReference type="PROSITE" id="PS00080">
    <property type="entry name" value="MULTICOPPER_OXIDASE2"/>
    <property type="match status" value="1"/>
</dbReference>
<evidence type="ECO:0000313" key="7">
    <source>
        <dbReference type="Proteomes" id="UP001196661"/>
    </source>
</evidence>
<dbReference type="SUPFAM" id="SSF49503">
    <property type="entry name" value="Cupredoxins"/>
    <property type="match status" value="3"/>
</dbReference>
<keyword evidence="7" id="KW-1185">Reference proteome</keyword>
<proteinExistence type="predicted"/>
<sequence>MLILSGVLFITDAYIKSVNYGKSYSPCNRMYRRQFLGCLAVAASAPLVSQCARRPIVNRVSSQDGLLELSLTAQAERQTLAGQRSRVLAYNGQVPGPLLEARAGDTVRLTLINQLETPTNLHYHGLHLSPETDNVFREVAPGERYTYEFQIPSNHPAVTAWYHPHYHLDVARQVFGGLAGPIIIRGDLDEIPELQQADETLLLLQDFEPTRQPAEPSSLGKKWGREGSSLLASGQHNPVITMPQNGLLRLRLINASASRIYQLQLQNHPWFLIATDRGAISAPTPLETLRLSPGERADLLIAGQQAPGDYRLISLPYDRGMSDMVSSLGTAVEQMSGVVQPVETTLATLRYQSGTYAEPLPLPQKLISVEPLPAPDHTREFVLNHGIGGGMNGFIINGKSFDMNRVDTKVKLNQVEDWQIVNQASIDHPFHLHTNRFQVIERNGQPETLLSWKDTVSIKGYETVTIRVRFEDFVGRTVYHCHILDHEDQGMMGILEIS</sequence>
<dbReference type="EMBL" id="JADOER010000006">
    <property type="protein sequence ID" value="MBT9312210.1"/>
    <property type="molecule type" value="Genomic_DNA"/>
</dbReference>
<evidence type="ECO:0000259" key="5">
    <source>
        <dbReference type="Pfam" id="PF07732"/>
    </source>
</evidence>
<dbReference type="InterPro" id="IPR002355">
    <property type="entry name" value="Cu_oxidase_Cu_BS"/>
</dbReference>
<dbReference type="InterPro" id="IPR045087">
    <property type="entry name" value="Cu-oxidase_fam"/>
</dbReference>
<protein>
    <submittedName>
        <fullName evidence="6">Multicopper oxidase family protein</fullName>
    </submittedName>
</protein>
<dbReference type="Gene3D" id="2.60.40.420">
    <property type="entry name" value="Cupredoxins - blue copper proteins"/>
    <property type="match status" value="3"/>
</dbReference>
<dbReference type="InterPro" id="IPR011707">
    <property type="entry name" value="Cu-oxidase-like_N"/>
</dbReference>
<evidence type="ECO:0000256" key="1">
    <source>
        <dbReference type="ARBA" id="ARBA00022723"/>
    </source>
</evidence>
<dbReference type="CDD" id="cd13900">
    <property type="entry name" value="CuRO_3_Tth-MCO_like"/>
    <property type="match status" value="1"/>
</dbReference>
<evidence type="ECO:0000256" key="2">
    <source>
        <dbReference type="ARBA" id="ARBA00023002"/>
    </source>
</evidence>
<keyword evidence="1" id="KW-0479">Metal-binding</keyword>
<dbReference type="InterPro" id="IPR011706">
    <property type="entry name" value="Cu-oxidase_C"/>
</dbReference>
<dbReference type="InterPro" id="IPR001117">
    <property type="entry name" value="Cu-oxidase_2nd"/>
</dbReference>
<dbReference type="PANTHER" id="PTHR11709">
    <property type="entry name" value="MULTI-COPPER OXIDASE"/>
    <property type="match status" value="1"/>
</dbReference>
<dbReference type="CDD" id="cd13853">
    <property type="entry name" value="CuRO_1_Tth-MCO_like"/>
    <property type="match status" value="1"/>
</dbReference>